<evidence type="ECO:0000313" key="4">
    <source>
        <dbReference type="Proteomes" id="UP000001070"/>
    </source>
</evidence>
<name>B4IZ17_DROGR</name>
<protein>
    <submittedName>
        <fullName evidence="3">GH14534</fullName>
    </submittedName>
</protein>
<dbReference type="EMBL" id="CH916366">
    <property type="protein sequence ID" value="EDV97725.1"/>
    <property type="molecule type" value="Genomic_DNA"/>
</dbReference>
<evidence type="ECO:0000256" key="2">
    <source>
        <dbReference type="SAM" id="Phobius"/>
    </source>
</evidence>
<sequence>MKWTTSICQTDGPDVPNSDSDSDSNSDYDNDNDNDPAWMLSNDGPGMWLNPLASPFSPFTLLYCGLLDPCFIFVFIYFFFSAA</sequence>
<gene>
    <name evidence="3" type="primary">Dgri\GH14534</name>
    <name evidence="3" type="ORF">Dgri_GH14534</name>
</gene>
<keyword evidence="2" id="KW-1133">Transmembrane helix</keyword>
<accession>B4IZ17</accession>
<dbReference type="AlphaFoldDB" id="B4IZ17"/>
<dbReference type="InParanoid" id="B4IZ17"/>
<evidence type="ECO:0000313" key="3">
    <source>
        <dbReference type="EMBL" id="EDV97725.1"/>
    </source>
</evidence>
<organism evidence="4">
    <name type="scientific">Drosophila grimshawi</name>
    <name type="common">Hawaiian fruit fly</name>
    <name type="synonym">Idiomyia grimshawi</name>
    <dbReference type="NCBI Taxonomy" id="7222"/>
    <lineage>
        <taxon>Eukaryota</taxon>
        <taxon>Metazoa</taxon>
        <taxon>Ecdysozoa</taxon>
        <taxon>Arthropoda</taxon>
        <taxon>Hexapoda</taxon>
        <taxon>Insecta</taxon>
        <taxon>Pterygota</taxon>
        <taxon>Neoptera</taxon>
        <taxon>Endopterygota</taxon>
        <taxon>Diptera</taxon>
        <taxon>Brachycera</taxon>
        <taxon>Muscomorpha</taxon>
        <taxon>Ephydroidea</taxon>
        <taxon>Drosophilidae</taxon>
        <taxon>Drosophila</taxon>
        <taxon>Hawaiian Drosophila</taxon>
    </lineage>
</organism>
<reference evidence="3 4" key="1">
    <citation type="journal article" date="2007" name="Nature">
        <title>Evolution of genes and genomes on the Drosophila phylogeny.</title>
        <authorList>
            <consortium name="Drosophila 12 Genomes Consortium"/>
            <person name="Clark A.G."/>
            <person name="Eisen M.B."/>
            <person name="Smith D.R."/>
            <person name="Bergman C.M."/>
            <person name="Oliver B."/>
            <person name="Markow T.A."/>
            <person name="Kaufman T.C."/>
            <person name="Kellis M."/>
            <person name="Gelbart W."/>
            <person name="Iyer V.N."/>
            <person name="Pollard D.A."/>
            <person name="Sackton T.B."/>
            <person name="Larracuente A.M."/>
            <person name="Singh N.D."/>
            <person name="Abad J.P."/>
            <person name="Abt D.N."/>
            <person name="Adryan B."/>
            <person name="Aguade M."/>
            <person name="Akashi H."/>
            <person name="Anderson W.W."/>
            <person name="Aquadro C.F."/>
            <person name="Ardell D.H."/>
            <person name="Arguello R."/>
            <person name="Artieri C.G."/>
            <person name="Barbash D.A."/>
            <person name="Barker D."/>
            <person name="Barsanti P."/>
            <person name="Batterham P."/>
            <person name="Batzoglou S."/>
            <person name="Begun D."/>
            <person name="Bhutkar A."/>
            <person name="Blanco E."/>
            <person name="Bosak S.A."/>
            <person name="Bradley R.K."/>
            <person name="Brand A.D."/>
            <person name="Brent M.R."/>
            <person name="Brooks A.N."/>
            <person name="Brown R.H."/>
            <person name="Butlin R.K."/>
            <person name="Caggese C."/>
            <person name="Calvi B.R."/>
            <person name="Bernardo de Carvalho A."/>
            <person name="Caspi A."/>
            <person name="Castrezana S."/>
            <person name="Celniker S.E."/>
            <person name="Chang J.L."/>
            <person name="Chapple C."/>
            <person name="Chatterji S."/>
            <person name="Chinwalla A."/>
            <person name="Civetta A."/>
            <person name="Clifton S.W."/>
            <person name="Comeron J.M."/>
            <person name="Costello J.C."/>
            <person name="Coyne J.A."/>
            <person name="Daub J."/>
            <person name="David R.G."/>
            <person name="Delcher A.L."/>
            <person name="Delehaunty K."/>
            <person name="Do C.B."/>
            <person name="Ebling H."/>
            <person name="Edwards K."/>
            <person name="Eickbush T."/>
            <person name="Evans J.D."/>
            <person name="Filipski A."/>
            <person name="Findeiss S."/>
            <person name="Freyhult E."/>
            <person name="Fulton L."/>
            <person name="Fulton R."/>
            <person name="Garcia A.C."/>
            <person name="Gardiner A."/>
            <person name="Garfield D.A."/>
            <person name="Garvin B.E."/>
            <person name="Gibson G."/>
            <person name="Gilbert D."/>
            <person name="Gnerre S."/>
            <person name="Godfrey J."/>
            <person name="Good R."/>
            <person name="Gotea V."/>
            <person name="Gravely B."/>
            <person name="Greenberg A.J."/>
            <person name="Griffiths-Jones S."/>
            <person name="Gross S."/>
            <person name="Guigo R."/>
            <person name="Gustafson E.A."/>
            <person name="Haerty W."/>
            <person name="Hahn M.W."/>
            <person name="Halligan D.L."/>
            <person name="Halpern A.L."/>
            <person name="Halter G.M."/>
            <person name="Han M.V."/>
            <person name="Heger A."/>
            <person name="Hillier L."/>
            <person name="Hinrichs A.S."/>
            <person name="Holmes I."/>
            <person name="Hoskins R.A."/>
            <person name="Hubisz M.J."/>
            <person name="Hultmark D."/>
            <person name="Huntley M.A."/>
            <person name="Jaffe D.B."/>
            <person name="Jagadeeshan S."/>
            <person name="Jeck W.R."/>
            <person name="Johnson J."/>
            <person name="Jones C.D."/>
            <person name="Jordan W.C."/>
            <person name="Karpen G.H."/>
            <person name="Kataoka E."/>
            <person name="Keightley P.D."/>
            <person name="Kheradpour P."/>
            <person name="Kirkness E.F."/>
            <person name="Koerich L.B."/>
            <person name="Kristiansen K."/>
            <person name="Kudrna D."/>
            <person name="Kulathinal R.J."/>
            <person name="Kumar S."/>
            <person name="Kwok R."/>
            <person name="Lander E."/>
            <person name="Langley C.H."/>
            <person name="Lapoint R."/>
            <person name="Lazzaro B.P."/>
            <person name="Lee S.J."/>
            <person name="Levesque L."/>
            <person name="Li R."/>
            <person name="Lin C.F."/>
            <person name="Lin M.F."/>
            <person name="Lindblad-Toh K."/>
            <person name="Llopart A."/>
            <person name="Long M."/>
            <person name="Low L."/>
            <person name="Lozovsky E."/>
            <person name="Lu J."/>
            <person name="Luo M."/>
            <person name="Machado C.A."/>
            <person name="Makalowski W."/>
            <person name="Marzo M."/>
            <person name="Matsuda M."/>
            <person name="Matzkin L."/>
            <person name="McAllister B."/>
            <person name="McBride C.S."/>
            <person name="McKernan B."/>
            <person name="McKernan K."/>
            <person name="Mendez-Lago M."/>
            <person name="Minx P."/>
            <person name="Mollenhauer M.U."/>
            <person name="Montooth K."/>
            <person name="Mount S.M."/>
            <person name="Mu X."/>
            <person name="Myers E."/>
            <person name="Negre B."/>
            <person name="Newfeld S."/>
            <person name="Nielsen R."/>
            <person name="Noor M.A."/>
            <person name="O'Grady P."/>
            <person name="Pachter L."/>
            <person name="Papaceit M."/>
            <person name="Parisi M.J."/>
            <person name="Parisi M."/>
            <person name="Parts L."/>
            <person name="Pedersen J.S."/>
            <person name="Pesole G."/>
            <person name="Phillippy A.M."/>
            <person name="Ponting C.P."/>
            <person name="Pop M."/>
            <person name="Porcelli D."/>
            <person name="Powell J.R."/>
            <person name="Prohaska S."/>
            <person name="Pruitt K."/>
            <person name="Puig M."/>
            <person name="Quesneville H."/>
            <person name="Ram K.R."/>
            <person name="Rand D."/>
            <person name="Rasmussen M.D."/>
            <person name="Reed L.K."/>
            <person name="Reenan R."/>
            <person name="Reily A."/>
            <person name="Remington K.A."/>
            <person name="Rieger T.T."/>
            <person name="Ritchie M.G."/>
            <person name="Robin C."/>
            <person name="Rogers Y.H."/>
            <person name="Rohde C."/>
            <person name="Rozas J."/>
            <person name="Rubenfield M.J."/>
            <person name="Ruiz A."/>
            <person name="Russo S."/>
            <person name="Salzberg S.L."/>
            <person name="Sanchez-Gracia A."/>
            <person name="Saranga D.J."/>
            <person name="Sato H."/>
            <person name="Schaeffer S.W."/>
            <person name="Schatz M.C."/>
            <person name="Schlenke T."/>
            <person name="Schwartz R."/>
            <person name="Segarra C."/>
            <person name="Singh R.S."/>
            <person name="Sirot L."/>
            <person name="Sirota M."/>
            <person name="Sisneros N.B."/>
            <person name="Smith C.D."/>
            <person name="Smith T.F."/>
            <person name="Spieth J."/>
            <person name="Stage D.E."/>
            <person name="Stark A."/>
            <person name="Stephan W."/>
            <person name="Strausberg R.L."/>
            <person name="Strempel S."/>
            <person name="Sturgill D."/>
            <person name="Sutton G."/>
            <person name="Sutton G.G."/>
            <person name="Tao W."/>
            <person name="Teichmann S."/>
            <person name="Tobari Y.N."/>
            <person name="Tomimura Y."/>
            <person name="Tsolas J.M."/>
            <person name="Valente V.L."/>
            <person name="Venter E."/>
            <person name="Venter J.C."/>
            <person name="Vicario S."/>
            <person name="Vieira F.G."/>
            <person name="Vilella A.J."/>
            <person name="Villasante A."/>
            <person name="Walenz B."/>
            <person name="Wang J."/>
            <person name="Wasserman M."/>
            <person name="Watts T."/>
            <person name="Wilson D."/>
            <person name="Wilson R.K."/>
            <person name="Wing R.A."/>
            <person name="Wolfner M.F."/>
            <person name="Wong A."/>
            <person name="Wong G.K."/>
            <person name="Wu C.I."/>
            <person name="Wu G."/>
            <person name="Yamamoto D."/>
            <person name="Yang H.P."/>
            <person name="Yang S.P."/>
            <person name="Yorke J.A."/>
            <person name="Yoshida K."/>
            <person name="Zdobnov E."/>
            <person name="Zhang P."/>
            <person name="Zhang Y."/>
            <person name="Zimin A.V."/>
            <person name="Baldwin J."/>
            <person name="Abdouelleil A."/>
            <person name="Abdulkadir J."/>
            <person name="Abebe A."/>
            <person name="Abera B."/>
            <person name="Abreu J."/>
            <person name="Acer S.C."/>
            <person name="Aftuck L."/>
            <person name="Alexander A."/>
            <person name="An P."/>
            <person name="Anderson E."/>
            <person name="Anderson S."/>
            <person name="Arachi H."/>
            <person name="Azer M."/>
            <person name="Bachantsang P."/>
            <person name="Barry A."/>
            <person name="Bayul T."/>
            <person name="Berlin A."/>
            <person name="Bessette D."/>
            <person name="Bloom T."/>
            <person name="Blye J."/>
            <person name="Boguslavskiy L."/>
            <person name="Bonnet C."/>
            <person name="Boukhgalter B."/>
            <person name="Bourzgui I."/>
            <person name="Brown A."/>
            <person name="Cahill P."/>
            <person name="Channer S."/>
            <person name="Cheshatsang Y."/>
            <person name="Chuda L."/>
            <person name="Citroen M."/>
            <person name="Collymore A."/>
            <person name="Cooke P."/>
            <person name="Costello M."/>
            <person name="D'Aco K."/>
            <person name="Daza R."/>
            <person name="De Haan G."/>
            <person name="DeGray S."/>
            <person name="DeMaso C."/>
            <person name="Dhargay N."/>
            <person name="Dooley K."/>
            <person name="Dooley E."/>
            <person name="Doricent M."/>
            <person name="Dorje P."/>
            <person name="Dorjee K."/>
            <person name="Dupes A."/>
            <person name="Elong R."/>
            <person name="Falk J."/>
            <person name="Farina A."/>
            <person name="Faro S."/>
            <person name="Ferguson D."/>
            <person name="Fisher S."/>
            <person name="Foley C.D."/>
            <person name="Franke A."/>
            <person name="Friedrich D."/>
            <person name="Gadbois L."/>
            <person name="Gearin G."/>
            <person name="Gearin C.R."/>
            <person name="Giannoukos G."/>
            <person name="Goode T."/>
            <person name="Graham J."/>
            <person name="Grandbois E."/>
            <person name="Grewal S."/>
            <person name="Gyaltsen K."/>
            <person name="Hafez N."/>
            <person name="Hagos B."/>
            <person name="Hall J."/>
            <person name="Henson C."/>
            <person name="Hollinger A."/>
            <person name="Honan T."/>
            <person name="Huard M.D."/>
            <person name="Hughes L."/>
            <person name="Hurhula B."/>
            <person name="Husby M.E."/>
            <person name="Kamat A."/>
            <person name="Kanga B."/>
            <person name="Kashin S."/>
            <person name="Khazanovich D."/>
            <person name="Kisner P."/>
            <person name="Lance K."/>
            <person name="Lara M."/>
            <person name="Lee W."/>
            <person name="Lennon N."/>
            <person name="Letendre F."/>
            <person name="LeVine R."/>
            <person name="Lipovsky A."/>
            <person name="Liu X."/>
            <person name="Liu J."/>
            <person name="Liu S."/>
            <person name="Lokyitsang T."/>
            <person name="Lokyitsang Y."/>
            <person name="Lubonja R."/>
            <person name="Lui A."/>
            <person name="MacDonald P."/>
            <person name="Magnisalis V."/>
            <person name="Maru K."/>
            <person name="Matthews C."/>
            <person name="McCusker W."/>
            <person name="McDonough S."/>
            <person name="Mehta T."/>
            <person name="Meldrim J."/>
            <person name="Meneus L."/>
            <person name="Mihai O."/>
            <person name="Mihalev A."/>
            <person name="Mihova T."/>
            <person name="Mittelman R."/>
            <person name="Mlenga V."/>
            <person name="Montmayeur A."/>
            <person name="Mulrain L."/>
            <person name="Navidi A."/>
            <person name="Naylor J."/>
            <person name="Negash T."/>
            <person name="Nguyen T."/>
            <person name="Nguyen N."/>
            <person name="Nicol R."/>
            <person name="Norbu C."/>
            <person name="Norbu N."/>
            <person name="Novod N."/>
            <person name="O'Neill B."/>
            <person name="Osman S."/>
            <person name="Markiewicz E."/>
            <person name="Oyono O.L."/>
            <person name="Patti C."/>
            <person name="Phunkhang P."/>
            <person name="Pierre F."/>
            <person name="Priest M."/>
            <person name="Raghuraman S."/>
            <person name="Rege F."/>
            <person name="Reyes R."/>
            <person name="Rise C."/>
            <person name="Rogov P."/>
            <person name="Ross K."/>
            <person name="Ryan E."/>
            <person name="Settipalli S."/>
            <person name="Shea T."/>
            <person name="Sherpa N."/>
            <person name="Shi L."/>
            <person name="Shih D."/>
            <person name="Sparrow T."/>
            <person name="Spaulding J."/>
            <person name="Stalker J."/>
            <person name="Stange-Thomann N."/>
            <person name="Stavropoulos S."/>
            <person name="Stone C."/>
            <person name="Strader C."/>
            <person name="Tesfaye S."/>
            <person name="Thomson T."/>
            <person name="Thoulutsang Y."/>
            <person name="Thoulutsang D."/>
            <person name="Topham K."/>
            <person name="Topping I."/>
            <person name="Tsamla T."/>
            <person name="Vassiliev H."/>
            <person name="Vo A."/>
            <person name="Wangchuk T."/>
            <person name="Wangdi T."/>
            <person name="Weiand M."/>
            <person name="Wilkinson J."/>
            <person name="Wilson A."/>
            <person name="Yadav S."/>
            <person name="Young G."/>
            <person name="Yu Q."/>
            <person name="Zembek L."/>
            <person name="Zhong D."/>
            <person name="Zimmer A."/>
            <person name="Zwirko Z."/>
            <person name="Jaffe D.B."/>
            <person name="Alvarez P."/>
            <person name="Brockman W."/>
            <person name="Butler J."/>
            <person name="Chin C."/>
            <person name="Gnerre S."/>
            <person name="Grabherr M."/>
            <person name="Kleber M."/>
            <person name="Mauceli E."/>
            <person name="MacCallum I."/>
        </authorList>
    </citation>
    <scope>NUCLEOTIDE SEQUENCE [LARGE SCALE GENOMIC DNA]</scope>
    <source>
        <strain evidence="4">Tucson 15287-2541.00</strain>
    </source>
</reference>
<keyword evidence="2" id="KW-0472">Membrane</keyword>
<feature type="transmembrane region" description="Helical" evidence="2">
    <location>
        <begin position="56"/>
        <end position="80"/>
    </location>
</feature>
<keyword evidence="2" id="KW-0812">Transmembrane</keyword>
<dbReference type="HOGENOM" id="CLU_2544960_0_0_1"/>
<dbReference type="Proteomes" id="UP000001070">
    <property type="component" value="Unassembled WGS sequence"/>
</dbReference>
<feature type="region of interest" description="Disordered" evidence="1">
    <location>
        <begin position="1"/>
        <end position="39"/>
    </location>
</feature>
<keyword evidence="4" id="KW-1185">Reference proteome</keyword>
<evidence type="ECO:0000256" key="1">
    <source>
        <dbReference type="SAM" id="MobiDB-lite"/>
    </source>
</evidence>
<feature type="compositionally biased region" description="Acidic residues" evidence="1">
    <location>
        <begin position="20"/>
        <end position="34"/>
    </location>
</feature>
<proteinExistence type="predicted"/>